<evidence type="ECO:0000313" key="16">
    <source>
        <dbReference type="EMBL" id="HAE8766797.1"/>
    </source>
</evidence>
<dbReference type="RefSeq" id="WP_149488518.1">
    <property type="nucleotide sequence ID" value="NZ_VHMQ01000038.1"/>
</dbReference>
<dbReference type="EMBL" id="DAATIS010000060">
    <property type="protein sequence ID" value="HAE8785364.1"/>
    <property type="molecule type" value="Genomic_DNA"/>
</dbReference>
<dbReference type="EMBL" id="DAARXZ010000046">
    <property type="protein sequence ID" value="HAE4411957.1"/>
    <property type="molecule type" value="Genomic_DNA"/>
</dbReference>
<dbReference type="EMBL" id="DAASFL010000050">
    <property type="protein sequence ID" value="HAE5301560.1"/>
    <property type="molecule type" value="Genomic_DNA"/>
</dbReference>
<evidence type="ECO:0000313" key="7">
    <source>
        <dbReference type="EMBL" id="HAE2769480.1"/>
    </source>
</evidence>
<evidence type="ECO:0000313" key="25">
    <source>
        <dbReference type="EMBL" id="HAF7337160.1"/>
    </source>
</evidence>
<evidence type="ECO:0000313" key="11">
    <source>
        <dbReference type="EMBL" id="HAE4832810.1"/>
    </source>
</evidence>
<protein>
    <submittedName>
        <fullName evidence="2">Uncharacterized protein</fullName>
    </submittedName>
</protein>
<evidence type="ECO:0000313" key="26">
    <source>
        <dbReference type="EMBL" id="HAF7930099.1"/>
    </source>
</evidence>
<dbReference type="EMBL" id="DAATCT010000054">
    <property type="protein sequence ID" value="HAE8067655.1"/>
    <property type="molecule type" value="Genomic_DNA"/>
</dbReference>
<dbReference type="EMBL" id="DAAWBJ010000052">
    <property type="protein sequence ID" value="HAF7337160.1"/>
    <property type="molecule type" value="Genomic_DNA"/>
</dbReference>
<evidence type="ECO:0000313" key="20">
    <source>
        <dbReference type="EMBL" id="HAE8799295.1"/>
    </source>
</evidence>
<evidence type="ECO:0000313" key="18">
    <source>
        <dbReference type="EMBL" id="HAE8785364.1"/>
    </source>
</evidence>
<evidence type="ECO:0000313" key="9">
    <source>
        <dbReference type="EMBL" id="HAE4411957.1"/>
    </source>
</evidence>
<dbReference type="EMBL" id="DAAWHQ010000057">
    <property type="protein sequence ID" value="HAF7930099.1"/>
    <property type="molecule type" value="Genomic_DNA"/>
</dbReference>
<dbReference type="EMBL" id="DAATIT010000073">
    <property type="protein sequence ID" value="HAE8799295.1"/>
    <property type="molecule type" value="Genomic_DNA"/>
</dbReference>
<evidence type="ECO:0000313" key="15">
    <source>
        <dbReference type="EMBL" id="HAE8762128.1"/>
    </source>
</evidence>
<dbReference type="EMBL" id="DAARFD010000070">
    <property type="protein sequence ID" value="HAE2169039.1"/>
    <property type="molecule type" value="Genomic_DNA"/>
</dbReference>
<gene>
    <name evidence="5" type="ORF">G3221_004746</name>
    <name evidence="6" type="ORF">G3275_004770</name>
    <name evidence="7" type="ORF">G3369_004728</name>
    <name evidence="1" type="ORF">G3A35_23610</name>
    <name evidence="2" type="ORF">G3V17_004747</name>
    <name evidence="4" type="ORF">G3V56_004767</name>
    <name evidence="3" type="ORF">G3V57_004762</name>
    <name evidence="8" type="ORF">G4A87_004774</name>
    <name evidence="9" type="ORF">G4C74_004766</name>
    <name evidence="10" type="ORF">G4H18_004761</name>
    <name evidence="11" type="ORF">G4H21_004758</name>
    <name evidence="12" type="ORF">G4H24_004740</name>
    <name evidence="14" type="ORF">G4Q28_004755</name>
    <name evidence="13" type="ORF">G4Q31_004756</name>
    <name evidence="20" type="ORF">G4R15_004730</name>
    <name evidence="18" type="ORF">G4R16_004753</name>
    <name evidence="16" type="ORF">G4W86_004754</name>
    <name evidence="17" type="ORF">G4W87_004765</name>
    <name evidence="19" type="ORF">G4W88_004765</name>
    <name evidence="15" type="ORF">G4W91_004735</name>
    <name evidence="26" type="ORF">G9367_004768</name>
    <name evidence="23" type="ORF">G9C57_004773</name>
    <name evidence="21" type="ORF">G9W65_004810</name>
    <name evidence="22" type="ORF">G9W79_004783</name>
    <name evidence="25" type="ORF">G9W95_004767</name>
    <name evidence="24" type="ORF">G9W96_004732</name>
</gene>
<evidence type="ECO:0000313" key="22">
    <source>
        <dbReference type="EMBL" id="HAF0707234.1"/>
    </source>
</evidence>
<evidence type="ECO:0000313" key="2">
    <source>
        <dbReference type="EMBL" id="HAE1851169.1"/>
    </source>
</evidence>
<dbReference type="EMBL" id="DAARKE010000082">
    <property type="protein sequence ID" value="HAE2769480.1"/>
    <property type="molecule type" value="Genomic_DNA"/>
</dbReference>
<dbReference type="EMBL" id="DAATIX010000057">
    <property type="protein sequence ID" value="HAE8790013.1"/>
    <property type="molecule type" value="Genomic_DNA"/>
</dbReference>
<evidence type="ECO:0000313" key="1">
    <source>
        <dbReference type="EMBL" id="HAE1673804.1"/>
    </source>
</evidence>
<evidence type="ECO:0000313" key="21">
    <source>
        <dbReference type="EMBL" id="HAF0508626.1"/>
    </source>
</evidence>
<dbReference type="EMBL" id="DAATIO010000070">
    <property type="protein sequence ID" value="HAE8762128.1"/>
    <property type="molecule type" value="Genomic_DNA"/>
</dbReference>
<comment type="caution">
    <text evidence="2">The sequence shown here is derived from an EMBL/GenBank/DDBJ whole genome shotgun (WGS) entry which is preliminary data.</text>
</comment>
<dbReference type="EMBL" id="DAARGY010000055">
    <property type="protein sequence ID" value="HAE2387706.1"/>
    <property type="molecule type" value="Genomic_DNA"/>
</dbReference>
<dbReference type="EMBL" id="DAATIP010000061">
    <property type="protein sequence ID" value="HAE8766797.1"/>
    <property type="molecule type" value="Genomic_DNA"/>
</dbReference>
<evidence type="ECO:0000313" key="19">
    <source>
        <dbReference type="EMBL" id="HAE8790013.1"/>
    </source>
</evidence>
<dbReference type="EMBL" id="DAATXH010000053">
    <property type="protein sequence ID" value="HAF0508626.1"/>
    <property type="molecule type" value="Genomic_DNA"/>
</dbReference>
<name>A0A727CKS9_SALTM</name>
<evidence type="ECO:0000313" key="10">
    <source>
        <dbReference type="EMBL" id="HAE4828165.1"/>
    </source>
</evidence>
<evidence type="ECO:0000313" key="14">
    <source>
        <dbReference type="EMBL" id="HAE8067655.1"/>
    </source>
</evidence>
<evidence type="ECO:0000313" key="6">
    <source>
        <dbReference type="EMBL" id="HAE2387706.1"/>
    </source>
</evidence>
<evidence type="ECO:0000313" key="24">
    <source>
        <dbReference type="EMBL" id="HAF7182575.1"/>
    </source>
</evidence>
<accession>A0A727CKS9</accession>
<dbReference type="EMBL" id="DAATCQ010000056">
    <property type="protein sequence ID" value="HAE8053901.1"/>
    <property type="molecule type" value="Genomic_DNA"/>
</dbReference>
<dbReference type="EMBL" id="DAARCJ010000070">
    <property type="protein sequence ID" value="HAE1851169.1"/>
    <property type="molecule type" value="Genomic_DNA"/>
</dbReference>
<dbReference type="EMBL" id="DAAWBL010000073">
    <property type="protein sequence ID" value="HAF7182575.1"/>
    <property type="molecule type" value="Genomic_DNA"/>
</dbReference>
<dbReference type="EMBL" id="DAARDY010000052">
    <property type="protein sequence ID" value="HAE2035709.1"/>
    <property type="molecule type" value="Genomic_DNA"/>
</dbReference>
<dbReference type="EMBL" id="DAASBM010000053">
    <property type="protein sequence ID" value="HAE4828165.1"/>
    <property type="molecule type" value="Genomic_DNA"/>
</dbReference>
<evidence type="ECO:0000313" key="3">
    <source>
        <dbReference type="EMBL" id="HAE2017500.1"/>
    </source>
</evidence>
<evidence type="ECO:0000313" key="23">
    <source>
        <dbReference type="EMBL" id="HAF0716631.1"/>
    </source>
</evidence>
<evidence type="ECO:0000313" key="5">
    <source>
        <dbReference type="EMBL" id="HAE2169039.1"/>
    </source>
</evidence>
<evidence type="ECO:0000313" key="4">
    <source>
        <dbReference type="EMBL" id="HAE2035709.1"/>
    </source>
</evidence>
<dbReference type="EMBL" id="DAATIV010000052">
    <property type="protein sequence ID" value="HAE8771454.1"/>
    <property type="molecule type" value="Genomic_DNA"/>
</dbReference>
<dbReference type="EMBL" id="DAASBN010000053">
    <property type="protein sequence ID" value="HAE4832810.1"/>
    <property type="molecule type" value="Genomic_DNA"/>
</dbReference>
<dbReference type="EMBL" id="DAATYZ010000056">
    <property type="protein sequence ID" value="HAF0707234.1"/>
    <property type="molecule type" value="Genomic_DNA"/>
</dbReference>
<evidence type="ECO:0000313" key="8">
    <source>
        <dbReference type="EMBL" id="HAE4165052.1"/>
    </source>
</evidence>
<proteinExistence type="predicted"/>
<evidence type="ECO:0000313" key="12">
    <source>
        <dbReference type="EMBL" id="HAE5301560.1"/>
    </source>
</evidence>
<reference evidence="2" key="1">
    <citation type="journal article" date="2018" name="Genome Biol.">
        <title>SKESA: strategic k-mer extension for scrupulous assemblies.</title>
        <authorList>
            <person name="Souvorov A."/>
            <person name="Agarwala R."/>
            <person name="Lipman D.J."/>
        </authorList>
    </citation>
    <scope>NUCLEOTIDE SEQUENCE</scope>
    <source>
        <strain evidence="15">11_A2137</strain>
        <strain evidence="18">15_A1974</strain>
        <strain evidence="4">18_A2474</strain>
        <strain evidence="16">21_A2472</strain>
        <strain evidence="26">2_N4246</strain>
        <strain evidence="2">30_A4318</strain>
        <strain evidence="11">31_N4583</strain>
        <strain evidence="20">35_N4800</strain>
        <strain evidence="22">36_N5175</strain>
        <strain evidence="13">37_N4954</strain>
        <strain evidence="5">38_M2261</strain>
        <strain evidence="21">42_M5132</strain>
        <strain evidence="24">46_M4704</strain>
        <strain evidence="3">4_N4210</strain>
        <strain evidence="7">50_M2475b</strain>
        <strain evidence="6">52_N5064</strain>
        <strain evidence="10">53_N5139a</strain>
        <strain evidence="17">55_N4714</strain>
        <strain evidence="23">56_E4809</strain>
        <strain evidence="25">58_E4692</strain>
        <strain evidence="14">61_E4721</strain>
        <strain evidence="9">62_E4742</strain>
        <strain evidence="12">63_E4743</strain>
        <strain evidence="19">65_E2330</strain>
        <strain evidence="8">8_A2097</strain>
        <strain evidence="1">Typhimurium</strain>
    </source>
</reference>
<evidence type="ECO:0000313" key="13">
    <source>
        <dbReference type="EMBL" id="HAE8053901.1"/>
    </source>
</evidence>
<dbReference type="EMBL" id="DAARDW010000082">
    <property type="protein sequence ID" value="HAE2017500.1"/>
    <property type="molecule type" value="Genomic_DNA"/>
</dbReference>
<reference evidence="2" key="2">
    <citation type="submission" date="2018-07" db="EMBL/GenBank/DDBJ databases">
        <authorList>
            <consortium name="NCBI Pathogen Detection Project"/>
        </authorList>
    </citation>
    <scope>NUCLEOTIDE SEQUENCE</scope>
    <source>
        <strain evidence="15">11_A2137</strain>
        <strain evidence="18">15_A1974</strain>
        <strain evidence="4">18_A2474</strain>
        <strain evidence="16">21_A2472</strain>
        <strain evidence="26">2_N4246</strain>
        <strain evidence="2">30_A4318</strain>
        <strain evidence="11">31_N4583</strain>
        <strain evidence="20">35_N4800</strain>
        <strain evidence="22">36_N5175</strain>
        <strain evidence="13">37_N4954</strain>
        <strain evidence="5">38_M2261</strain>
        <strain evidence="21">42_M5132</strain>
        <strain evidence="24">46_M4704</strain>
        <strain evidence="3">4_N4210</strain>
        <strain evidence="7">50_M2475b</strain>
        <strain evidence="6">52_N5064</strain>
        <strain evidence="10">53_N5139a</strain>
        <strain evidence="17">55_N4714</strain>
        <strain evidence="23">56_E4809</strain>
        <strain evidence="25">58_E4692</strain>
        <strain evidence="14">61_E4721</strain>
        <strain evidence="9">62_E4742</strain>
        <strain evidence="12">63_E4743</strain>
        <strain evidence="19">65_E2330</strain>
        <strain evidence="8">8_A2097</strain>
        <strain evidence="1">Typhimurium</strain>
    </source>
</reference>
<dbReference type="EMBL" id="DAARAW010000051">
    <property type="protein sequence ID" value="HAE1673804.1"/>
    <property type="molecule type" value="Genomic_DNA"/>
</dbReference>
<organism evidence="2">
    <name type="scientific">Salmonella typhimurium</name>
    <dbReference type="NCBI Taxonomy" id="90371"/>
    <lineage>
        <taxon>Bacteria</taxon>
        <taxon>Pseudomonadati</taxon>
        <taxon>Pseudomonadota</taxon>
        <taxon>Gammaproteobacteria</taxon>
        <taxon>Enterobacterales</taxon>
        <taxon>Enterobacteriaceae</taxon>
        <taxon>Salmonella</taxon>
    </lineage>
</organism>
<sequence length="165" mass="18481">MSRFKALPPQTVPAEFVYHEDFNIAHPLTGLECWGVVKVTSQLLSQPGGVIYLRAGKHIGPHKGFGVRHIWEERGHDLIKWGYPTFYDVPRFVSDIIVPGTNIVCEFDAMKGYERLIVLRGRKGCVVLSAWPIGEGEIYYSVVTAYRNRTPNGKAVAVIEGFPIP</sequence>
<dbReference type="EMBL" id="DAARVX010000056">
    <property type="protein sequence ID" value="HAE4165052.1"/>
    <property type="molecule type" value="Genomic_DNA"/>
</dbReference>
<evidence type="ECO:0000313" key="17">
    <source>
        <dbReference type="EMBL" id="HAE8771454.1"/>
    </source>
</evidence>
<dbReference type="AlphaFoldDB" id="A0A727CKS9"/>
<dbReference type="EMBL" id="DAATZC010000051">
    <property type="protein sequence ID" value="HAF0716631.1"/>
    <property type="molecule type" value="Genomic_DNA"/>
</dbReference>